<dbReference type="InterPro" id="IPR050469">
    <property type="entry name" value="Diguanylate_Cyclase"/>
</dbReference>
<dbReference type="PANTHER" id="PTHR45138:SF9">
    <property type="entry name" value="DIGUANYLATE CYCLASE DGCM-RELATED"/>
    <property type="match status" value="1"/>
</dbReference>
<keyword evidence="3" id="KW-1133">Transmembrane helix</keyword>
<comment type="caution">
    <text evidence="5">The sequence shown here is derived from an EMBL/GenBank/DDBJ whole genome shotgun (WGS) entry which is preliminary data.</text>
</comment>
<feature type="transmembrane region" description="Helical" evidence="3">
    <location>
        <begin position="47"/>
        <end position="65"/>
    </location>
</feature>
<dbReference type="NCBIfam" id="TIGR00254">
    <property type="entry name" value="GGDEF"/>
    <property type="match status" value="1"/>
</dbReference>
<keyword evidence="5" id="KW-0808">Transferase</keyword>
<dbReference type="RefSeq" id="WP_246950885.1">
    <property type="nucleotide sequence ID" value="NZ_JALKII010000003.1"/>
</dbReference>
<dbReference type="InterPro" id="IPR029787">
    <property type="entry name" value="Nucleotide_cyclase"/>
</dbReference>
<dbReference type="InterPro" id="IPR000160">
    <property type="entry name" value="GGDEF_dom"/>
</dbReference>
<feature type="domain" description="GGDEF" evidence="4">
    <location>
        <begin position="267"/>
        <end position="403"/>
    </location>
</feature>
<evidence type="ECO:0000256" key="1">
    <source>
        <dbReference type="ARBA" id="ARBA00012528"/>
    </source>
</evidence>
<dbReference type="Pfam" id="PF00990">
    <property type="entry name" value="GGDEF"/>
    <property type="match status" value="1"/>
</dbReference>
<feature type="transmembrane region" description="Helical" evidence="3">
    <location>
        <begin position="130"/>
        <end position="150"/>
    </location>
</feature>
<comment type="catalytic activity">
    <reaction evidence="2">
        <text>2 GTP = 3',3'-c-di-GMP + 2 diphosphate</text>
        <dbReference type="Rhea" id="RHEA:24898"/>
        <dbReference type="ChEBI" id="CHEBI:33019"/>
        <dbReference type="ChEBI" id="CHEBI:37565"/>
        <dbReference type="ChEBI" id="CHEBI:58805"/>
        <dbReference type="EC" id="2.7.7.65"/>
    </reaction>
</comment>
<keyword evidence="3" id="KW-0812">Transmembrane</keyword>
<dbReference type="PANTHER" id="PTHR45138">
    <property type="entry name" value="REGULATORY COMPONENTS OF SENSORY TRANSDUCTION SYSTEM"/>
    <property type="match status" value="1"/>
</dbReference>
<evidence type="ECO:0000313" key="6">
    <source>
        <dbReference type="Proteomes" id="UP001165524"/>
    </source>
</evidence>
<dbReference type="SUPFAM" id="SSF55073">
    <property type="entry name" value="Nucleotide cyclase"/>
    <property type="match status" value="1"/>
</dbReference>
<feature type="transmembrane region" description="Helical" evidence="3">
    <location>
        <begin position="157"/>
        <end position="175"/>
    </location>
</feature>
<name>A0ABT0E6H0_9GAMM</name>
<dbReference type="Gene3D" id="3.30.70.270">
    <property type="match status" value="1"/>
</dbReference>
<evidence type="ECO:0000256" key="3">
    <source>
        <dbReference type="SAM" id="Phobius"/>
    </source>
</evidence>
<dbReference type="EC" id="2.7.7.65" evidence="1"/>
<evidence type="ECO:0000313" key="5">
    <source>
        <dbReference type="EMBL" id="MCK0537436.1"/>
    </source>
</evidence>
<dbReference type="GO" id="GO:0052621">
    <property type="term" value="F:diguanylate cyclase activity"/>
    <property type="evidence" value="ECO:0007669"/>
    <property type="project" value="UniProtKB-EC"/>
</dbReference>
<feature type="transmembrane region" description="Helical" evidence="3">
    <location>
        <begin position="106"/>
        <end position="124"/>
    </location>
</feature>
<keyword evidence="6" id="KW-1185">Reference proteome</keyword>
<reference evidence="5" key="1">
    <citation type="submission" date="2022-04" db="EMBL/GenBank/DDBJ databases">
        <title>Alcanivorax sp. CY1518 draft genome sequence.</title>
        <authorList>
            <person name="Zhao G."/>
            <person name="An M."/>
        </authorList>
    </citation>
    <scope>NUCLEOTIDE SEQUENCE</scope>
    <source>
        <strain evidence="5">CY1518</strain>
    </source>
</reference>
<dbReference type="Proteomes" id="UP001165524">
    <property type="component" value="Unassembled WGS sequence"/>
</dbReference>
<dbReference type="EMBL" id="JALKII010000003">
    <property type="protein sequence ID" value="MCK0537436.1"/>
    <property type="molecule type" value="Genomic_DNA"/>
</dbReference>
<dbReference type="SMART" id="SM00267">
    <property type="entry name" value="GGDEF"/>
    <property type="match status" value="1"/>
</dbReference>
<evidence type="ECO:0000259" key="4">
    <source>
        <dbReference type="PROSITE" id="PS50887"/>
    </source>
</evidence>
<dbReference type="PROSITE" id="PS50887">
    <property type="entry name" value="GGDEF"/>
    <property type="match status" value="1"/>
</dbReference>
<keyword evidence="3" id="KW-0472">Membrane</keyword>
<feature type="transmembrane region" description="Helical" evidence="3">
    <location>
        <begin position="181"/>
        <end position="201"/>
    </location>
</feature>
<sequence length="412" mass="45418">MDNQNTMREAPQTLPNGQDLVLPWHLRLPARLEQEFREQFRDAAARLIPAASVLLLAVYGLALAIEHRMAPEVTLLSWRPRLLAVMATGAVLLISRRALPWLQPAIAAMALIVACVHIYLGLIVEHPLAAAYFYIPFLAVLALGSVFRVLLYWALPISLLILAGQAAALFGLSSLTSAESLIIFAFSSCGALMSLFGQYFFERLQRRLFLSDRVLHLHRNELHAANRTLETQASEDGLTGTVNRRGMDVRLSNLLHNMQHQARGAPDSVAVLLFDIDYFKQYNDTYGHQAGDECLKAVAEVPKAMVQRATDFVARYGGEEFVIVLGGTRLRDALVFAERMRSGIERLGIPHRNSGSNTVVTISIGVACTAPGIDTAEQLIQRADEALYQAKGQGRNRVACIDEEGVLRVLAP</sequence>
<dbReference type="CDD" id="cd01949">
    <property type="entry name" value="GGDEF"/>
    <property type="match status" value="1"/>
</dbReference>
<feature type="transmembrane region" description="Helical" evidence="3">
    <location>
        <begin position="77"/>
        <end position="94"/>
    </location>
</feature>
<organism evidence="5 6">
    <name type="scientific">Alcanivorax quisquiliarum</name>
    <dbReference type="NCBI Taxonomy" id="2933565"/>
    <lineage>
        <taxon>Bacteria</taxon>
        <taxon>Pseudomonadati</taxon>
        <taxon>Pseudomonadota</taxon>
        <taxon>Gammaproteobacteria</taxon>
        <taxon>Oceanospirillales</taxon>
        <taxon>Alcanivoracaceae</taxon>
        <taxon>Alcanivorax</taxon>
    </lineage>
</organism>
<keyword evidence="5" id="KW-0548">Nucleotidyltransferase</keyword>
<proteinExistence type="predicted"/>
<gene>
    <name evidence="5" type="ORF">MU846_06890</name>
</gene>
<evidence type="ECO:0000256" key="2">
    <source>
        <dbReference type="ARBA" id="ARBA00034247"/>
    </source>
</evidence>
<dbReference type="InterPro" id="IPR043128">
    <property type="entry name" value="Rev_trsase/Diguanyl_cyclase"/>
</dbReference>
<accession>A0ABT0E6H0</accession>
<protein>
    <recommendedName>
        <fullName evidence="1">diguanylate cyclase</fullName>
        <ecNumber evidence="1">2.7.7.65</ecNumber>
    </recommendedName>
</protein>